<sequence length="455" mass="50127">MSTFEDKFGKIDIPEGALWGVNTQRSLQNFPIGQETMPESLIEALIVLKKVSAKVHRLHHKMDEDIAKVIVEACDYLLDGDLKEAFPLSIWQTGSGTQTNMNVNEVIAHLANTRFHGHHVHPNDHVNQGQSSNDIFPSAMHISTVLLVKNSLMPSLEGMIETFDALIDQYGLVMKTGRTHLQDATPITFGQELGAWRHMYQEGLDQLNQCLESLQPLAMGATAVGTGLNSYEGFDQAICDELNQMYHESFRPSVNKFHAISSKDSFVFLQGALAAIASNSLKMANDIRFLASGPRCGLGEISLPENEAGSSIMPGKVNPTQCEALMMVCAQVMGNQTAVTVGAALGNFQLNTFMPLIIHNTTQSICLLSDALNSFNLRCLQGIEVDKEKMSDNLHKSLMTATFLNRKFGYDHTAKIVNQAHQEGKSIKTVVVESGAMGDDEFDAFFDYQKMIQPD</sequence>
<comment type="catalytic activity">
    <reaction evidence="3">
        <text>(S)-malate = fumarate + H2O</text>
        <dbReference type="Rhea" id="RHEA:12460"/>
        <dbReference type="ChEBI" id="CHEBI:15377"/>
        <dbReference type="ChEBI" id="CHEBI:15589"/>
        <dbReference type="ChEBI" id="CHEBI:29806"/>
        <dbReference type="EC" id="4.2.1.2"/>
    </reaction>
</comment>
<feature type="binding site" evidence="3">
    <location>
        <position position="179"/>
    </location>
    <ligand>
        <name>substrate</name>
    </ligand>
</feature>
<comment type="pathway">
    <text evidence="3">Carbohydrate metabolism; tricarboxylic acid cycle; (S)-malate from fumarate: step 1/1.</text>
</comment>
<feature type="active site" evidence="3">
    <location>
        <position position="310"/>
    </location>
</feature>
<organism evidence="7 9">
    <name type="scientific">Erysipelothrix amsterdamensis</name>
    <dbReference type="NCBI Taxonomy" id="2929157"/>
    <lineage>
        <taxon>Bacteria</taxon>
        <taxon>Bacillati</taxon>
        <taxon>Bacillota</taxon>
        <taxon>Erysipelotrichia</taxon>
        <taxon>Erysipelotrichales</taxon>
        <taxon>Erysipelotrichaceae</taxon>
        <taxon>Erysipelothrix</taxon>
    </lineage>
</organism>
<dbReference type="GO" id="GO:0006108">
    <property type="term" value="P:malate metabolic process"/>
    <property type="evidence" value="ECO:0007669"/>
    <property type="project" value="TreeGrafter"/>
</dbReference>
<feature type="binding site" evidence="3">
    <location>
        <position position="311"/>
    </location>
    <ligand>
        <name>substrate</name>
    </ligand>
</feature>
<evidence type="ECO:0000313" key="8">
    <source>
        <dbReference type="Proteomes" id="UP001154095"/>
    </source>
</evidence>
<dbReference type="InterPro" id="IPR024083">
    <property type="entry name" value="Fumarase/histidase_N"/>
</dbReference>
<evidence type="ECO:0000259" key="5">
    <source>
        <dbReference type="Pfam" id="PF10415"/>
    </source>
</evidence>
<evidence type="ECO:0000256" key="3">
    <source>
        <dbReference type="HAMAP-Rule" id="MF_00743"/>
    </source>
</evidence>
<dbReference type="SUPFAM" id="SSF48557">
    <property type="entry name" value="L-aspartase-like"/>
    <property type="match status" value="1"/>
</dbReference>
<dbReference type="GO" id="GO:0005737">
    <property type="term" value="C:cytoplasm"/>
    <property type="evidence" value="ECO:0007669"/>
    <property type="project" value="UniProtKB-SubCell"/>
</dbReference>
<keyword evidence="3" id="KW-0963">Cytoplasm</keyword>
<dbReference type="Proteomes" id="UP001154095">
    <property type="component" value="Chromosome"/>
</dbReference>
<evidence type="ECO:0000256" key="2">
    <source>
        <dbReference type="ARBA" id="ARBA00023239"/>
    </source>
</evidence>
<keyword evidence="8" id="KW-1185">Reference proteome</keyword>
<protein>
    <recommendedName>
        <fullName evidence="3">Fumarate hydratase class II</fullName>
        <shortName evidence="3">Fumarase C</shortName>
        <ecNumber evidence="3">4.2.1.2</ecNumber>
    </recommendedName>
    <alternativeName>
        <fullName evidence="3">Aerobic fumarase</fullName>
    </alternativeName>
    <alternativeName>
        <fullName evidence="3">Iron-independent fumarase</fullName>
    </alternativeName>
</protein>
<dbReference type="PANTHER" id="PTHR11444:SF1">
    <property type="entry name" value="FUMARATE HYDRATASE, MITOCHONDRIAL"/>
    <property type="match status" value="1"/>
</dbReference>
<feature type="binding site" evidence="3">
    <location>
        <begin position="316"/>
        <end position="318"/>
    </location>
    <ligand>
        <name>substrate</name>
    </ligand>
</feature>
<comment type="miscellaneous">
    <text evidence="3">There are 2 substrate-binding sites: the catalytic A site, and the non-catalytic B site that may play a role in the transfer of substrate or product between the active site and the solvent. Alternatively, the B site may bind allosteric effectors.</text>
</comment>
<evidence type="ECO:0000256" key="1">
    <source>
        <dbReference type="ARBA" id="ARBA00009084"/>
    </source>
</evidence>
<dbReference type="InterPro" id="IPR005677">
    <property type="entry name" value="Fum_hydII"/>
</dbReference>
<dbReference type="GO" id="GO:0006099">
    <property type="term" value="P:tricarboxylic acid cycle"/>
    <property type="evidence" value="ECO:0007669"/>
    <property type="project" value="UniProtKB-UniRule"/>
</dbReference>
<comment type="function">
    <text evidence="3">Involved in the TCA cycle. Catalyzes the stereospecific interconversion of fumarate to L-malate.</text>
</comment>
<name>A0AAU9VG99_9FIRM</name>
<evidence type="ECO:0000313" key="6">
    <source>
        <dbReference type="EMBL" id="CAH2762185.1"/>
    </source>
</evidence>
<proteinExistence type="inferred from homology"/>
<feature type="binding site" evidence="3">
    <location>
        <begin position="95"/>
        <end position="97"/>
    </location>
    <ligand>
        <name>substrate</name>
    </ligand>
</feature>
<gene>
    <name evidence="3 7" type="primary">fumC</name>
    <name evidence="7" type="ORF">ERYAMS2_01090</name>
    <name evidence="6" type="ORF">ERYAMS_00796</name>
</gene>
<keyword evidence="3" id="KW-0816">Tricarboxylic acid cycle</keyword>
<feature type="binding site" description="in site B" evidence="3">
    <location>
        <begin position="121"/>
        <end position="124"/>
    </location>
    <ligand>
        <name>substrate</name>
    </ligand>
</feature>
<comment type="subunit">
    <text evidence="3">Homotetramer.</text>
</comment>
<dbReference type="PANTHER" id="PTHR11444">
    <property type="entry name" value="ASPARTATEAMMONIA/ARGININOSUCCINATE/ADENYLOSUCCINATE LYASE"/>
    <property type="match status" value="1"/>
</dbReference>
<feature type="active site" description="Proton donor/acceptor" evidence="3">
    <location>
        <position position="180"/>
    </location>
</feature>
<dbReference type="EMBL" id="OW659477">
    <property type="protein sequence ID" value="CAH2762212.1"/>
    <property type="molecule type" value="Genomic_DNA"/>
</dbReference>
<dbReference type="AlphaFoldDB" id="A0AAU9VG99"/>
<dbReference type="PRINTS" id="PR00149">
    <property type="entry name" value="FUMRATELYASE"/>
</dbReference>
<comment type="subcellular location">
    <subcellularLocation>
        <location evidence="3">Cytoplasm</location>
    </subcellularLocation>
</comment>
<accession>A0AAU9VG99</accession>
<dbReference type="InterPro" id="IPR020557">
    <property type="entry name" value="Fumarate_lyase_CS"/>
</dbReference>
<feature type="domain" description="Fumarase C C-terminal" evidence="5">
    <location>
        <begin position="401"/>
        <end position="452"/>
    </location>
</feature>
<dbReference type="Proteomes" id="UP001154111">
    <property type="component" value="Chromosome"/>
</dbReference>
<feature type="domain" description="Fumarate lyase N-terminal" evidence="4">
    <location>
        <begin position="9"/>
        <end position="334"/>
    </location>
</feature>
<evidence type="ECO:0000313" key="9">
    <source>
        <dbReference type="Proteomes" id="UP001154111"/>
    </source>
</evidence>
<dbReference type="RefSeq" id="WP_238000289.1">
    <property type="nucleotide sequence ID" value="NZ_OW659477.1"/>
</dbReference>
<comment type="similarity">
    <text evidence="1 3">Belongs to the class-II fumarase/aspartase family. Fumarase subfamily.</text>
</comment>
<dbReference type="Gene3D" id="1.20.200.10">
    <property type="entry name" value="Fumarase/aspartase (Central domain)"/>
    <property type="match status" value="1"/>
</dbReference>
<dbReference type="PROSITE" id="PS00163">
    <property type="entry name" value="FUMARATE_LYASES"/>
    <property type="match status" value="1"/>
</dbReference>
<keyword evidence="2 3" id="KW-0456">Lyase</keyword>
<dbReference type="Pfam" id="PF10415">
    <property type="entry name" value="FumaraseC_C"/>
    <property type="match status" value="1"/>
</dbReference>
<dbReference type="Pfam" id="PF00206">
    <property type="entry name" value="Lyase_1"/>
    <property type="match status" value="1"/>
</dbReference>
<dbReference type="Gene3D" id="1.10.275.10">
    <property type="entry name" value="Fumarase/aspartase (N-terminal domain)"/>
    <property type="match status" value="1"/>
</dbReference>
<dbReference type="InterPro" id="IPR000362">
    <property type="entry name" value="Fumarate_lyase_fam"/>
</dbReference>
<evidence type="ECO:0000313" key="7">
    <source>
        <dbReference type="EMBL" id="CAH2762212.1"/>
    </source>
</evidence>
<dbReference type="InterPro" id="IPR008948">
    <property type="entry name" value="L-Aspartase-like"/>
</dbReference>
<dbReference type="FunFam" id="1.10.275.10:FF:000001">
    <property type="entry name" value="Fumarate hydratase, mitochondrial"/>
    <property type="match status" value="1"/>
</dbReference>
<dbReference type="FunFam" id="1.20.200.10:FF:000001">
    <property type="entry name" value="Fumarate hydratase, mitochondrial"/>
    <property type="match status" value="1"/>
</dbReference>
<dbReference type="HAMAP" id="MF_00743">
    <property type="entry name" value="FumaraseC"/>
    <property type="match status" value="1"/>
</dbReference>
<dbReference type="GO" id="GO:0004333">
    <property type="term" value="F:fumarate hydratase activity"/>
    <property type="evidence" value="ECO:0007669"/>
    <property type="project" value="UniProtKB-UniRule"/>
</dbReference>
<reference evidence="7" key="1">
    <citation type="submission" date="2022-04" db="EMBL/GenBank/DDBJ databases">
        <authorList>
            <person name="Forde T."/>
        </authorList>
    </citation>
    <scope>NUCLEOTIDE SEQUENCE</scope>
    <source>
        <strain evidence="7">A18Y016a</strain>
        <strain evidence="6">A18Y020d</strain>
    </source>
</reference>
<dbReference type="EMBL" id="OW659496">
    <property type="protein sequence ID" value="CAH2762185.1"/>
    <property type="molecule type" value="Genomic_DNA"/>
</dbReference>
<dbReference type="EC" id="4.2.1.2" evidence="3"/>
<dbReference type="InterPro" id="IPR018951">
    <property type="entry name" value="Fumarase_C_C"/>
</dbReference>
<dbReference type="InterPro" id="IPR022761">
    <property type="entry name" value="Fumarate_lyase_N"/>
</dbReference>
<dbReference type="GO" id="GO:0006106">
    <property type="term" value="P:fumarate metabolic process"/>
    <property type="evidence" value="ECO:0007669"/>
    <property type="project" value="InterPro"/>
</dbReference>
<feature type="site" description="Important for catalytic activity" evidence="3">
    <location>
        <position position="323"/>
    </location>
</feature>
<feature type="binding site" evidence="3">
    <location>
        <begin position="131"/>
        <end position="133"/>
    </location>
    <ligand>
        <name>substrate</name>
    </ligand>
</feature>
<evidence type="ECO:0000259" key="4">
    <source>
        <dbReference type="Pfam" id="PF00206"/>
    </source>
</evidence>
<dbReference type="Gene3D" id="1.10.40.30">
    <property type="entry name" value="Fumarase/aspartase (C-terminal domain)"/>
    <property type="match status" value="1"/>
</dbReference>